<accession>A0A1M6LTN1</accession>
<dbReference type="STRING" id="1830138.SAMN05443507_10377"/>
<keyword evidence="7" id="KW-1185">Reference proteome</keyword>
<keyword evidence="4 5" id="KW-0472">Membrane</keyword>
<feature type="transmembrane region" description="Helical" evidence="5">
    <location>
        <begin position="95"/>
        <end position="111"/>
    </location>
</feature>
<feature type="transmembrane region" description="Helical" evidence="5">
    <location>
        <begin position="65"/>
        <end position="83"/>
    </location>
</feature>
<proteinExistence type="predicted"/>
<dbReference type="OrthoDB" id="2376295at2"/>
<evidence type="ECO:0000256" key="3">
    <source>
        <dbReference type="ARBA" id="ARBA00022989"/>
    </source>
</evidence>
<dbReference type="InterPro" id="IPR003810">
    <property type="entry name" value="Mntp/YtaF"/>
</dbReference>
<feature type="transmembrane region" description="Helical" evidence="5">
    <location>
        <begin position="163"/>
        <end position="184"/>
    </location>
</feature>
<keyword evidence="1" id="KW-1003">Cell membrane</keyword>
<evidence type="ECO:0000313" key="7">
    <source>
        <dbReference type="Proteomes" id="UP000184016"/>
    </source>
</evidence>
<evidence type="ECO:0000256" key="2">
    <source>
        <dbReference type="ARBA" id="ARBA00022692"/>
    </source>
</evidence>
<protein>
    <submittedName>
        <fullName evidence="6">Putative Mn2+ efflux pump MntP</fullName>
    </submittedName>
</protein>
<keyword evidence="3 5" id="KW-1133">Transmembrane helix</keyword>
<dbReference type="AlphaFoldDB" id="A0A1M6LTN1"/>
<gene>
    <name evidence="6" type="ORF">SAMN05443507_10377</name>
</gene>
<organism evidence="6 7">
    <name type="scientific">Alicyclobacillus tolerans</name>
    <dbReference type="NCBI Taxonomy" id="90970"/>
    <lineage>
        <taxon>Bacteria</taxon>
        <taxon>Bacillati</taxon>
        <taxon>Bacillota</taxon>
        <taxon>Bacilli</taxon>
        <taxon>Bacillales</taxon>
        <taxon>Alicyclobacillaceae</taxon>
        <taxon>Alicyclobacillus</taxon>
    </lineage>
</organism>
<name>A0A1M6LTN1_9BACL</name>
<dbReference type="PANTHER" id="PTHR35529">
    <property type="entry name" value="MANGANESE EFFLUX PUMP MNTP-RELATED"/>
    <property type="match status" value="1"/>
</dbReference>
<dbReference type="EMBL" id="FRAF01000003">
    <property type="protein sequence ID" value="SHJ74554.1"/>
    <property type="molecule type" value="Genomic_DNA"/>
</dbReference>
<dbReference type="PANTHER" id="PTHR35529:SF1">
    <property type="entry name" value="MANGANESE EFFLUX PUMP MNTP-RELATED"/>
    <property type="match status" value="1"/>
</dbReference>
<feature type="transmembrane region" description="Helical" evidence="5">
    <location>
        <begin position="6"/>
        <end position="27"/>
    </location>
</feature>
<evidence type="ECO:0000256" key="1">
    <source>
        <dbReference type="ARBA" id="ARBA00022475"/>
    </source>
</evidence>
<feature type="transmembrane region" description="Helical" evidence="5">
    <location>
        <begin position="117"/>
        <end position="143"/>
    </location>
</feature>
<evidence type="ECO:0000256" key="4">
    <source>
        <dbReference type="ARBA" id="ARBA00023136"/>
    </source>
</evidence>
<evidence type="ECO:0000256" key="5">
    <source>
        <dbReference type="SAM" id="Phobius"/>
    </source>
</evidence>
<sequence length="186" mass="20110">MVVLKMVTLILSLGMDTLMMSISLGFIKTTGKVRIALTFACAEAVMPLVGLLIGKGVGQLIGDWASLIGGIVLLCVAIWLIFFEDEDDEEEKLERNLVGWTLIITALSISLDELAVGFSIGLIGVPVVLTIILVALQAFLFTIIGLTFGSRLKRHLGEWAEKFAGIVIGLLGLWILVDAIAHLLHR</sequence>
<dbReference type="Pfam" id="PF02659">
    <property type="entry name" value="Mntp"/>
    <property type="match status" value="1"/>
</dbReference>
<evidence type="ECO:0000313" key="6">
    <source>
        <dbReference type="EMBL" id="SHJ74554.1"/>
    </source>
</evidence>
<reference evidence="7" key="1">
    <citation type="submission" date="2016-11" db="EMBL/GenBank/DDBJ databases">
        <authorList>
            <person name="Varghese N."/>
            <person name="Submissions S."/>
        </authorList>
    </citation>
    <scope>NUCLEOTIDE SEQUENCE [LARGE SCALE GENOMIC DNA]</scope>
    <source>
        <strain evidence="7">USBA-503</strain>
    </source>
</reference>
<feature type="transmembrane region" description="Helical" evidence="5">
    <location>
        <begin position="34"/>
        <end position="53"/>
    </location>
</feature>
<keyword evidence="2 5" id="KW-0812">Transmembrane</keyword>
<dbReference type="Proteomes" id="UP000184016">
    <property type="component" value="Unassembled WGS sequence"/>
</dbReference>